<feature type="domain" description="Transposase IS204/IS1001/IS1096/IS1165 DDE" evidence="1">
    <location>
        <begin position="10"/>
        <end position="102"/>
    </location>
</feature>
<keyword evidence="3" id="KW-1185">Reference proteome</keyword>
<dbReference type="InterPro" id="IPR002560">
    <property type="entry name" value="Transposase_DDE"/>
</dbReference>
<reference evidence="2 3" key="1">
    <citation type="journal article" date="2023" name="Int. J. Syst. Evol. Microbiol.">
        <title>Ligilactobacillus ubinensis sp. nov., a novel species isolated from the wild ferment of a durian fruit (Durio zibethinus).</title>
        <authorList>
            <person name="Heng Y.C."/>
            <person name="Menon N."/>
            <person name="Chen B."/>
            <person name="Loo B.Z.L."/>
            <person name="Wong G.W.J."/>
            <person name="Lim A.C.H."/>
            <person name="Silvaraju S."/>
            <person name="Kittelmann S."/>
        </authorList>
    </citation>
    <scope>NUCLEOTIDE SEQUENCE [LARGE SCALE GENOMIC DNA]</scope>
    <source>
        <strain evidence="2 3">WILCCON 0076</strain>
    </source>
</reference>
<dbReference type="Pfam" id="PF01610">
    <property type="entry name" value="DDE_Tnp_ISL3"/>
    <property type="match status" value="1"/>
</dbReference>
<name>A0A9X2FNK6_9LACO</name>
<feature type="non-terminal residue" evidence="2">
    <location>
        <position position="1"/>
    </location>
</feature>
<proteinExistence type="predicted"/>
<organism evidence="2 3">
    <name type="scientific">Ligilactobacillus ubinensis</name>
    <dbReference type="NCBI Taxonomy" id="2876789"/>
    <lineage>
        <taxon>Bacteria</taxon>
        <taxon>Bacillati</taxon>
        <taxon>Bacillota</taxon>
        <taxon>Bacilli</taxon>
        <taxon>Lactobacillales</taxon>
        <taxon>Lactobacillaceae</taxon>
        <taxon>Ligilactobacillus</taxon>
    </lineage>
</organism>
<dbReference type="PANTHER" id="PTHR33498:SF1">
    <property type="entry name" value="TRANSPOSASE FOR INSERTION SEQUENCE ELEMENT IS1557"/>
    <property type="match status" value="1"/>
</dbReference>
<evidence type="ECO:0000259" key="1">
    <source>
        <dbReference type="Pfam" id="PF01610"/>
    </source>
</evidence>
<dbReference type="InterPro" id="IPR047951">
    <property type="entry name" value="Transpos_ISL3"/>
</dbReference>
<feature type="non-terminal residue" evidence="2">
    <location>
        <position position="107"/>
    </location>
</feature>
<evidence type="ECO:0000313" key="2">
    <source>
        <dbReference type="EMBL" id="MCP0888115.1"/>
    </source>
</evidence>
<protein>
    <submittedName>
        <fullName evidence="2">Transposase</fullName>
    </submittedName>
</protein>
<gene>
    <name evidence="2" type="ORF">LB941_12430</name>
</gene>
<dbReference type="AlphaFoldDB" id="A0A9X2FNK6"/>
<dbReference type="RefSeq" id="WP_253362278.1">
    <property type="nucleotide sequence ID" value="NZ_JAIULA010000065.1"/>
</dbReference>
<evidence type="ECO:0000313" key="3">
    <source>
        <dbReference type="Proteomes" id="UP001139006"/>
    </source>
</evidence>
<sequence length="107" mass="12458">DFKSGNFAKSKMSMLLMDSANHRVLDIIRSRTNRFLKSYFLQYDLKARVLVKTVTVDLYSPYRKLIEDLFPNAIIIADRFHVVTQAYQALNKVRITTMKESGKDSHN</sequence>
<accession>A0A9X2FNK6</accession>
<dbReference type="Proteomes" id="UP001139006">
    <property type="component" value="Unassembled WGS sequence"/>
</dbReference>
<dbReference type="PANTHER" id="PTHR33498">
    <property type="entry name" value="TRANSPOSASE FOR INSERTION SEQUENCE ELEMENT IS1557"/>
    <property type="match status" value="1"/>
</dbReference>
<comment type="caution">
    <text evidence="2">The sequence shown here is derived from an EMBL/GenBank/DDBJ whole genome shotgun (WGS) entry which is preliminary data.</text>
</comment>
<dbReference type="EMBL" id="JAIULA010000065">
    <property type="protein sequence ID" value="MCP0888115.1"/>
    <property type="molecule type" value="Genomic_DNA"/>
</dbReference>